<evidence type="ECO:0000313" key="4">
    <source>
        <dbReference type="Proteomes" id="UP000177698"/>
    </source>
</evidence>
<dbReference type="Gene3D" id="3.30.360.10">
    <property type="entry name" value="Dihydrodipicolinate Reductase, domain 2"/>
    <property type="match status" value="1"/>
</dbReference>
<dbReference type="Pfam" id="PF01408">
    <property type="entry name" value="GFO_IDH_MocA"/>
    <property type="match status" value="1"/>
</dbReference>
<dbReference type="InterPro" id="IPR051450">
    <property type="entry name" value="Gfo/Idh/MocA_Oxidoreductases"/>
</dbReference>
<name>A0A1F7IAB3_9BACT</name>
<evidence type="ECO:0000259" key="2">
    <source>
        <dbReference type="Pfam" id="PF22725"/>
    </source>
</evidence>
<comment type="caution">
    <text evidence="3">The sequence shown here is derived from an EMBL/GenBank/DDBJ whole genome shotgun (WGS) entry which is preliminary data.</text>
</comment>
<dbReference type="Proteomes" id="UP000177698">
    <property type="component" value="Unassembled WGS sequence"/>
</dbReference>
<dbReference type="GO" id="GO:0000166">
    <property type="term" value="F:nucleotide binding"/>
    <property type="evidence" value="ECO:0007669"/>
    <property type="project" value="InterPro"/>
</dbReference>
<protein>
    <submittedName>
        <fullName evidence="3">Uncharacterized protein</fullName>
    </submittedName>
</protein>
<feature type="domain" description="GFO/IDH/MocA-like oxidoreductase" evidence="2">
    <location>
        <begin position="130"/>
        <end position="237"/>
    </location>
</feature>
<organism evidence="3 4">
    <name type="scientific">Candidatus Roizmanbacteria bacterium RIFCSPLOWO2_01_FULL_37_12</name>
    <dbReference type="NCBI Taxonomy" id="1802056"/>
    <lineage>
        <taxon>Bacteria</taxon>
        <taxon>Candidatus Roizmaniibacteriota</taxon>
    </lineage>
</organism>
<sequence length="315" mass="35918">MLRKLSCAVIGVGNMGKHHARLYSQMAKLIAVADPVEKIAKQIAKKYNCAYYRNYKTMIGNEKIDALSIVVPTKYHETVADYSLRNKIPTLLEKPISDNLDSAIRIVEQAKESKTLLMVGHLERFNPAVIKLKQLIERKKFGRIIGLNSIRVGINPPPTKGSDVSLDLGIHDIDVFSYLLEETPIEAKVVRGKIHDKNIADHASILLRYRFASGIIQTNWMTPIKIRKLYITGTYGFAELDYISQKLILYEHPSQNKIQNNFKSLQTLVKNPKKQIFISKKEPLMEELNHFLNLVRLKKTEYPYFAVDALKVALS</sequence>
<evidence type="ECO:0000313" key="3">
    <source>
        <dbReference type="EMBL" id="OGK40301.1"/>
    </source>
</evidence>
<evidence type="ECO:0000259" key="1">
    <source>
        <dbReference type="Pfam" id="PF01408"/>
    </source>
</evidence>
<dbReference type="AlphaFoldDB" id="A0A1F7IAB3"/>
<dbReference type="STRING" id="1802056.A2954_02770"/>
<feature type="domain" description="Gfo/Idh/MocA-like oxidoreductase N-terminal" evidence="1">
    <location>
        <begin position="6"/>
        <end position="121"/>
    </location>
</feature>
<dbReference type="Pfam" id="PF22725">
    <property type="entry name" value="GFO_IDH_MocA_C3"/>
    <property type="match status" value="1"/>
</dbReference>
<reference evidence="3 4" key="1">
    <citation type="journal article" date="2016" name="Nat. Commun.">
        <title>Thousands of microbial genomes shed light on interconnected biogeochemical processes in an aquifer system.</title>
        <authorList>
            <person name="Anantharaman K."/>
            <person name="Brown C.T."/>
            <person name="Hug L.A."/>
            <person name="Sharon I."/>
            <person name="Castelle C.J."/>
            <person name="Probst A.J."/>
            <person name="Thomas B.C."/>
            <person name="Singh A."/>
            <person name="Wilkins M.J."/>
            <person name="Karaoz U."/>
            <person name="Brodie E.L."/>
            <person name="Williams K.H."/>
            <person name="Hubbard S.S."/>
            <person name="Banfield J.F."/>
        </authorList>
    </citation>
    <scope>NUCLEOTIDE SEQUENCE [LARGE SCALE GENOMIC DNA]</scope>
</reference>
<dbReference type="EMBL" id="MGAG01000026">
    <property type="protein sequence ID" value="OGK40301.1"/>
    <property type="molecule type" value="Genomic_DNA"/>
</dbReference>
<accession>A0A1F7IAB3</accession>
<dbReference type="PANTHER" id="PTHR43377">
    <property type="entry name" value="BILIVERDIN REDUCTASE A"/>
    <property type="match status" value="1"/>
</dbReference>
<proteinExistence type="predicted"/>
<dbReference type="SUPFAM" id="SSF51735">
    <property type="entry name" value="NAD(P)-binding Rossmann-fold domains"/>
    <property type="match status" value="1"/>
</dbReference>
<dbReference type="SUPFAM" id="SSF55347">
    <property type="entry name" value="Glyceraldehyde-3-phosphate dehydrogenase-like, C-terminal domain"/>
    <property type="match status" value="1"/>
</dbReference>
<dbReference type="InterPro" id="IPR000683">
    <property type="entry name" value="Gfo/Idh/MocA-like_OxRdtase_N"/>
</dbReference>
<gene>
    <name evidence="3" type="ORF">A2954_02770</name>
</gene>
<dbReference type="InterPro" id="IPR036291">
    <property type="entry name" value="NAD(P)-bd_dom_sf"/>
</dbReference>
<dbReference type="Gene3D" id="3.40.50.720">
    <property type="entry name" value="NAD(P)-binding Rossmann-like Domain"/>
    <property type="match status" value="1"/>
</dbReference>
<dbReference type="InterPro" id="IPR055170">
    <property type="entry name" value="GFO_IDH_MocA-like_dom"/>
</dbReference>
<dbReference type="PANTHER" id="PTHR43377:SF1">
    <property type="entry name" value="BILIVERDIN REDUCTASE A"/>
    <property type="match status" value="1"/>
</dbReference>